<dbReference type="GO" id="GO:0003676">
    <property type="term" value="F:nucleic acid binding"/>
    <property type="evidence" value="ECO:0007669"/>
    <property type="project" value="InterPro"/>
</dbReference>
<dbReference type="PANTHER" id="PTHR21663:SF0">
    <property type="entry name" value="HEAT REPEAT-CONTAINING PROTEIN 5B"/>
    <property type="match status" value="1"/>
</dbReference>
<dbReference type="OrthoDB" id="192608at2759"/>
<feature type="compositionally biased region" description="Low complexity" evidence="2">
    <location>
        <begin position="339"/>
        <end position="359"/>
    </location>
</feature>
<dbReference type="GO" id="GO:0005794">
    <property type="term" value="C:Golgi apparatus"/>
    <property type="evidence" value="ECO:0007669"/>
    <property type="project" value="TreeGrafter"/>
</dbReference>
<dbReference type="Proteomes" id="UP000276133">
    <property type="component" value="Unassembled WGS sequence"/>
</dbReference>
<feature type="region of interest" description="Disordered" evidence="2">
    <location>
        <begin position="285"/>
        <end position="304"/>
    </location>
</feature>
<dbReference type="InterPro" id="IPR016024">
    <property type="entry name" value="ARM-type_fold"/>
</dbReference>
<name>A0A3M7SDG4_BRAPC</name>
<proteinExistence type="predicted"/>
<organism evidence="3 4">
    <name type="scientific">Brachionus plicatilis</name>
    <name type="common">Marine rotifer</name>
    <name type="synonym">Brachionus muelleri</name>
    <dbReference type="NCBI Taxonomy" id="10195"/>
    <lineage>
        <taxon>Eukaryota</taxon>
        <taxon>Metazoa</taxon>
        <taxon>Spiralia</taxon>
        <taxon>Gnathifera</taxon>
        <taxon>Rotifera</taxon>
        <taxon>Eurotatoria</taxon>
        <taxon>Monogononta</taxon>
        <taxon>Pseudotrocha</taxon>
        <taxon>Ploima</taxon>
        <taxon>Brachionidae</taxon>
        <taxon>Brachionus</taxon>
    </lineage>
</organism>
<dbReference type="InterPro" id="IPR036397">
    <property type="entry name" value="RNaseH_sf"/>
</dbReference>
<dbReference type="GO" id="GO:0042147">
    <property type="term" value="P:retrograde transport, endosome to Golgi"/>
    <property type="evidence" value="ECO:0007669"/>
    <property type="project" value="TreeGrafter"/>
</dbReference>
<dbReference type="InterPro" id="IPR040108">
    <property type="entry name" value="Laa1/Sip1/HEATR5"/>
</dbReference>
<dbReference type="EMBL" id="REGN01001571">
    <property type="protein sequence ID" value="RNA33832.1"/>
    <property type="molecule type" value="Genomic_DNA"/>
</dbReference>
<dbReference type="GO" id="GO:0005829">
    <property type="term" value="C:cytosol"/>
    <property type="evidence" value="ECO:0007669"/>
    <property type="project" value="GOC"/>
</dbReference>
<evidence type="ECO:0000313" key="4">
    <source>
        <dbReference type="Proteomes" id="UP000276133"/>
    </source>
</evidence>
<evidence type="ECO:0000256" key="1">
    <source>
        <dbReference type="ARBA" id="ARBA00022737"/>
    </source>
</evidence>
<dbReference type="GO" id="GO:0016020">
    <property type="term" value="C:membrane"/>
    <property type="evidence" value="ECO:0007669"/>
    <property type="project" value="TreeGrafter"/>
</dbReference>
<evidence type="ECO:0000313" key="3">
    <source>
        <dbReference type="EMBL" id="RNA33832.1"/>
    </source>
</evidence>
<sequence>MDSRAQWIENQLKKTLSNSDTLILDDSLLDQIISHKKRPLYLHDWLLSVATKISRIQKPTLKQQQEKLVQQLFILFSQFPGPAVRGLIANTLASLYSHGDFLSLYSTIDKCNDTLKSKDETQLQQMAKLCSLACLNKLYEQLGRTCGTMYQDTCQILFKCMKSAESQLRIEIVHTYEAIITGLASAGATSHKDIFKQLKPLCQDRNMNVRSAAIKSLSQMIKHCSFLYVSSSSSAPSGSGVSNELESSVQLGLKALDGSNFDVRIQTSVYLAQLVYYAIESGDRQSMSGEEKSPSGKHKQTGQGGKIGSCLALLANGFNKTSGSFGGFNLVRNVTLPNSQSSSSLGNESQQGQGSESGMQQGGSGSVSSSREMRIGLTYAYVQLANLLGAAWLEKNLNLFLGHVLNLVNNTKSVQSHLDAVYSRKCVQFILRSVVGGMLNEKVQLQAANELMHLIEKLNTAQNSQHILICALHELSCILRTLNTSCSILLSEDNKLVAKLFNTLLHAHTGVKCMTAWCLRALTSSLPSLMSSLLDTCMDKLSLIRNSSDALTGYGYACSALMGAISQCPLGVPSLKPKLGYNIGEELLRSASQSSNVNLAMQKTNIGWMLIGAFMTVGGGLVRKHFNRIRKLWTLTLPSDLEQIEQEKKRGDASTWQLSLESRAGALASMSSFLQNCSDMLDDESTCQTFVQPVQCAILLLCQLPAILKLNQSVTLKAQSAMYRLKLYQVLSHLPSRLYEASFAMLLSELVAEFTMADQSNSNLVTSMLRSVCHSNDSILFSNSLHHVEYKPIEDQLAPFSASGCETLEHDVTYLYQNATTSDYQSALPLGVAVIDASIHLFGQMYPKCPNKHRLQILLHFIDLIHKQTKQSNRQPLQINIFTAVLSSLKNLAEAKCDLGDEPIRRATLNLVLDTLSHSNAILRCAAGEALGRLAQVCVDSHFVSEVGQFCFDKLRNSQEVTARTGYALGLGCLHRYVGSMGAGQQMTTTVSALFAMAQSPSSSIVQVWAIHALYLIIDSGGSMFRNFIEPCVEFIVQSALTIPLTNRDVFIGLGKLLSSLITFVGPELQLDQDMCSSCLITCTVMKQHCDAAINAEAIRCLQQMHLFAPELIDLNSLVPYLLDSLVSKDFVLRGVSVNCLRQLCQKNSLDVCKIAKDYVQQTHPSGLLCLISDRGLEFLLFKMLDIESSPRLVKDIHDILYSLLSSTLNEITLKDWLFLCKDIAISSEGLSYRRLRKSPMLIDYQKLVRLIWCLKFQNFEFTNYIFVDETTIRLSERPIYHLRYPAKYPANIPSTSKYEGKLNIWAGISLKEATNFAVRNR</sequence>
<evidence type="ECO:0000256" key="2">
    <source>
        <dbReference type="SAM" id="MobiDB-lite"/>
    </source>
</evidence>
<dbReference type="GO" id="GO:0008104">
    <property type="term" value="P:intracellular protein localization"/>
    <property type="evidence" value="ECO:0007669"/>
    <property type="project" value="TreeGrafter"/>
</dbReference>
<dbReference type="GO" id="GO:0006897">
    <property type="term" value="P:endocytosis"/>
    <property type="evidence" value="ECO:0007669"/>
    <property type="project" value="TreeGrafter"/>
</dbReference>
<dbReference type="Gene3D" id="3.30.420.10">
    <property type="entry name" value="Ribonuclease H-like superfamily/Ribonuclease H"/>
    <property type="match status" value="1"/>
</dbReference>
<gene>
    <name evidence="3" type="ORF">BpHYR1_031142</name>
</gene>
<comment type="caution">
    <text evidence="3">The sequence shown here is derived from an EMBL/GenBank/DDBJ whole genome shotgun (WGS) entry which is preliminary data.</text>
</comment>
<keyword evidence="4" id="KW-1185">Reference proteome</keyword>
<dbReference type="Gene3D" id="1.25.10.10">
    <property type="entry name" value="Leucine-rich Repeat Variant"/>
    <property type="match status" value="2"/>
</dbReference>
<reference evidence="3 4" key="1">
    <citation type="journal article" date="2018" name="Sci. Rep.">
        <title>Genomic signatures of local adaptation to the degree of environmental predictability in rotifers.</title>
        <authorList>
            <person name="Franch-Gras L."/>
            <person name="Hahn C."/>
            <person name="Garcia-Roger E.M."/>
            <person name="Carmona M.J."/>
            <person name="Serra M."/>
            <person name="Gomez A."/>
        </authorList>
    </citation>
    <scope>NUCLEOTIDE SEQUENCE [LARGE SCALE GENOMIC DNA]</scope>
    <source>
        <strain evidence="3">HYR1</strain>
    </source>
</reference>
<keyword evidence="1" id="KW-0677">Repeat</keyword>
<dbReference type="InterPro" id="IPR000357">
    <property type="entry name" value="HEAT"/>
</dbReference>
<dbReference type="Pfam" id="PF02985">
    <property type="entry name" value="HEAT"/>
    <property type="match status" value="1"/>
</dbReference>
<dbReference type="STRING" id="10195.A0A3M7SDG4"/>
<dbReference type="GO" id="GO:0030139">
    <property type="term" value="C:endocytic vesicle"/>
    <property type="evidence" value="ECO:0007669"/>
    <property type="project" value="TreeGrafter"/>
</dbReference>
<dbReference type="SUPFAM" id="SSF48371">
    <property type="entry name" value="ARM repeat"/>
    <property type="match status" value="1"/>
</dbReference>
<dbReference type="InterPro" id="IPR011989">
    <property type="entry name" value="ARM-like"/>
</dbReference>
<protein>
    <submittedName>
        <fullName evidence="3">HEAT repeat-containing 5B-like isoform X1</fullName>
    </submittedName>
</protein>
<accession>A0A3M7SDG4</accession>
<dbReference type="PANTHER" id="PTHR21663">
    <property type="entry name" value="HYPOTHETICAL HEAT DOMAIN-CONTAINING"/>
    <property type="match status" value="1"/>
</dbReference>
<feature type="region of interest" description="Disordered" evidence="2">
    <location>
        <begin position="339"/>
        <end position="369"/>
    </location>
</feature>